<dbReference type="Pfam" id="PF07670">
    <property type="entry name" value="Gate"/>
    <property type="match status" value="2"/>
</dbReference>
<sequence length="413" mass="44480">MVLNYIWVGFFLIAFVVALVKLVFLGDYEVFPAMMKSTFDMSKTAFELSIGLTGAMALWLGIMRIGEKAGIIRVVYKLVGPFFKRLFPGIPENHPVMTPMLMNFSANMMGLDNAATPLGLKAMEGLQELNPKKDSASNEQIMFLVLNTSGLTLLPISIMVYRQQAGATDPSDVFLPILLATFFSTFVGLVITAIYQRIKLYDPVILAYLLGMLLLVGGIIYTFLGMEPEAVGKASSTLANVILFSVIAGIISLGAIRKVNVYDSFIEGAKEAFSIAIKIIPYLVAMLVAIGVFRSSGTLDWITSGIKSGVLAMGWNADFVDALPTALMKPLSGSGARGMMVETMNTHGADSLPGYLASIMQGSTETTLFVLALYFGAVGVRKTRYAIVCGLLADLAGIIAAIVLSYLFFVPKG</sequence>
<feature type="domain" description="Nucleoside transporter/FeoB GTPase Gate" evidence="2">
    <location>
        <begin position="276"/>
        <end position="379"/>
    </location>
</feature>
<evidence type="ECO:0000256" key="1">
    <source>
        <dbReference type="SAM" id="Phobius"/>
    </source>
</evidence>
<dbReference type="AlphaFoldDB" id="A0AAU9D3J7"/>
<dbReference type="PANTHER" id="PTHR35793">
    <property type="entry name" value="INNER MEMBRANE PROTEIN YJIG"/>
    <property type="match status" value="1"/>
</dbReference>
<dbReference type="RefSeq" id="WP_338394214.1">
    <property type="nucleotide sequence ID" value="NZ_AP025314.1"/>
</dbReference>
<dbReference type="PANTHER" id="PTHR35793:SF2">
    <property type="entry name" value="INNER MEMBRANE PROTEIN YJIG"/>
    <property type="match status" value="1"/>
</dbReference>
<feature type="domain" description="Nucleoside transporter/FeoB GTPase Gate" evidence="2">
    <location>
        <begin position="52"/>
        <end position="156"/>
    </location>
</feature>
<evidence type="ECO:0000313" key="3">
    <source>
        <dbReference type="EMBL" id="BDD08989.1"/>
    </source>
</evidence>
<dbReference type="Proteomes" id="UP001348817">
    <property type="component" value="Chromosome"/>
</dbReference>
<dbReference type="KEGG" id="fax:FUAX_14210"/>
<organism evidence="3 4">
    <name type="scientific">Fulvitalea axinellae</name>
    <dbReference type="NCBI Taxonomy" id="1182444"/>
    <lineage>
        <taxon>Bacteria</taxon>
        <taxon>Pseudomonadati</taxon>
        <taxon>Bacteroidota</taxon>
        <taxon>Cytophagia</taxon>
        <taxon>Cytophagales</taxon>
        <taxon>Persicobacteraceae</taxon>
        <taxon>Fulvitalea</taxon>
    </lineage>
</organism>
<feature type="transmembrane region" description="Helical" evidence="1">
    <location>
        <begin position="238"/>
        <end position="260"/>
    </location>
</feature>
<feature type="transmembrane region" description="Helical" evidence="1">
    <location>
        <begin position="5"/>
        <end position="24"/>
    </location>
</feature>
<keyword evidence="4" id="KW-1185">Reference proteome</keyword>
<feature type="transmembrane region" description="Helical" evidence="1">
    <location>
        <begin position="44"/>
        <end position="63"/>
    </location>
</feature>
<dbReference type="InterPro" id="IPR011642">
    <property type="entry name" value="Gate_dom"/>
</dbReference>
<dbReference type="GO" id="GO:0005886">
    <property type="term" value="C:plasma membrane"/>
    <property type="evidence" value="ECO:0007669"/>
    <property type="project" value="TreeGrafter"/>
</dbReference>
<evidence type="ECO:0000259" key="2">
    <source>
        <dbReference type="Pfam" id="PF07670"/>
    </source>
</evidence>
<feature type="transmembrane region" description="Helical" evidence="1">
    <location>
        <begin position="385"/>
        <end position="409"/>
    </location>
</feature>
<reference evidence="3 4" key="1">
    <citation type="submission" date="2021-12" db="EMBL/GenBank/DDBJ databases">
        <title>Genome sequencing of bacteria with rrn-lacking chromosome and rrn-plasmid.</title>
        <authorList>
            <person name="Anda M."/>
            <person name="Iwasaki W."/>
        </authorList>
    </citation>
    <scope>NUCLEOTIDE SEQUENCE [LARGE SCALE GENOMIC DNA]</scope>
    <source>
        <strain evidence="3 4">DSM 100852</strain>
    </source>
</reference>
<keyword evidence="1" id="KW-1133">Transmembrane helix</keyword>
<accession>A0AAU9D3J7</accession>
<name>A0AAU9D3J7_9BACT</name>
<feature type="transmembrane region" description="Helical" evidence="1">
    <location>
        <begin position="173"/>
        <end position="194"/>
    </location>
</feature>
<protein>
    <submittedName>
        <fullName evidence="3">Membrane protein</fullName>
    </submittedName>
</protein>
<dbReference type="InterPro" id="IPR052549">
    <property type="entry name" value="SpmB"/>
</dbReference>
<feature type="transmembrane region" description="Helical" evidence="1">
    <location>
        <begin position="206"/>
        <end position="226"/>
    </location>
</feature>
<keyword evidence="1" id="KW-0472">Membrane</keyword>
<feature type="transmembrane region" description="Helical" evidence="1">
    <location>
        <begin position="355"/>
        <end position="378"/>
    </location>
</feature>
<keyword evidence="1" id="KW-0812">Transmembrane</keyword>
<feature type="transmembrane region" description="Helical" evidence="1">
    <location>
        <begin position="272"/>
        <end position="293"/>
    </location>
</feature>
<dbReference type="InterPro" id="IPR011415">
    <property type="entry name" value="SpmA_SpmB"/>
</dbReference>
<evidence type="ECO:0000313" key="4">
    <source>
        <dbReference type="Proteomes" id="UP001348817"/>
    </source>
</evidence>
<proteinExistence type="predicted"/>
<dbReference type="PIRSF" id="PIRSF036542">
    <property type="entry name" value="SpmA_SpmB"/>
    <property type="match status" value="1"/>
</dbReference>
<dbReference type="EMBL" id="AP025314">
    <property type="protein sequence ID" value="BDD08989.1"/>
    <property type="molecule type" value="Genomic_DNA"/>
</dbReference>
<feature type="transmembrane region" description="Helical" evidence="1">
    <location>
        <begin position="141"/>
        <end position="161"/>
    </location>
</feature>
<gene>
    <name evidence="3" type="ORF">FUAX_14210</name>
</gene>